<dbReference type="InterPro" id="IPR015421">
    <property type="entry name" value="PyrdxlP-dep_Trfase_major"/>
</dbReference>
<dbReference type="PANTHER" id="PTHR11808">
    <property type="entry name" value="TRANS-SULFURATION ENZYME FAMILY MEMBER"/>
    <property type="match status" value="1"/>
</dbReference>
<gene>
    <name evidence="5" type="ORF">RB614_29885</name>
</gene>
<dbReference type="RefSeq" id="WP_308716017.1">
    <property type="nucleotide sequence ID" value="NZ_JAVHUY010000033.1"/>
</dbReference>
<evidence type="ECO:0000313" key="6">
    <source>
        <dbReference type="Proteomes" id="UP001230908"/>
    </source>
</evidence>
<evidence type="ECO:0000256" key="1">
    <source>
        <dbReference type="ARBA" id="ARBA00001933"/>
    </source>
</evidence>
<evidence type="ECO:0000256" key="2">
    <source>
        <dbReference type="ARBA" id="ARBA00009077"/>
    </source>
</evidence>
<keyword evidence="6" id="KW-1185">Reference proteome</keyword>
<keyword evidence="5" id="KW-0808">Transferase</keyword>
<evidence type="ECO:0000313" key="5">
    <source>
        <dbReference type="EMBL" id="MDQ7908750.1"/>
    </source>
</evidence>
<comment type="caution">
    <text evidence="5">The sequence shown here is derived from an EMBL/GenBank/DDBJ whole genome shotgun (WGS) entry which is preliminary data.</text>
</comment>
<dbReference type="Gene3D" id="3.90.1150.10">
    <property type="entry name" value="Aspartate Aminotransferase, domain 1"/>
    <property type="match status" value="1"/>
</dbReference>
<dbReference type="Gene3D" id="3.40.640.10">
    <property type="entry name" value="Type I PLP-dependent aspartate aminotransferase-like (Major domain)"/>
    <property type="match status" value="1"/>
</dbReference>
<dbReference type="Pfam" id="PF01053">
    <property type="entry name" value="Cys_Met_Meta_PP"/>
    <property type="match status" value="1"/>
</dbReference>
<dbReference type="EMBL" id="JAVHUY010000033">
    <property type="protein sequence ID" value="MDQ7908750.1"/>
    <property type="molecule type" value="Genomic_DNA"/>
</dbReference>
<dbReference type="GO" id="GO:0016740">
    <property type="term" value="F:transferase activity"/>
    <property type="evidence" value="ECO:0007669"/>
    <property type="project" value="UniProtKB-KW"/>
</dbReference>
<dbReference type="SUPFAM" id="SSF53383">
    <property type="entry name" value="PLP-dependent transferases"/>
    <property type="match status" value="1"/>
</dbReference>
<accession>A0ABU0ZRA0</accession>
<evidence type="ECO:0000256" key="4">
    <source>
        <dbReference type="RuleBase" id="RU362118"/>
    </source>
</evidence>
<dbReference type="Proteomes" id="UP001230908">
    <property type="component" value="Unassembled WGS sequence"/>
</dbReference>
<protein>
    <submittedName>
        <fullName evidence="5">PLP-dependent transferase</fullName>
    </submittedName>
</protein>
<proteinExistence type="inferred from homology"/>
<dbReference type="InterPro" id="IPR015422">
    <property type="entry name" value="PyrdxlP-dep_Trfase_small"/>
</dbReference>
<dbReference type="PIRSF" id="PIRSF001434">
    <property type="entry name" value="CGS"/>
    <property type="match status" value="1"/>
</dbReference>
<organism evidence="5 6">
    <name type="scientific">Phytohabitans maris</name>
    <dbReference type="NCBI Taxonomy" id="3071409"/>
    <lineage>
        <taxon>Bacteria</taxon>
        <taxon>Bacillati</taxon>
        <taxon>Actinomycetota</taxon>
        <taxon>Actinomycetes</taxon>
        <taxon>Micromonosporales</taxon>
        <taxon>Micromonosporaceae</taxon>
    </lineage>
</organism>
<keyword evidence="3 4" id="KW-0663">Pyridoxal phosphate</keyword>
<name>A0ABU0ZRA0_9ACTN</name>
<dbReference type="InterPro" id="IPR000277">
    <property type="entry name" value="Cys/Met-Metab_PyrdxlP-dep_enz"/>
</dbReference>
<reference evidence="5 6" key="1">
    <citation type="submission" date="2023-08" db="EMBL/GenBank/DDBJ databases">
        <title>Phytohabitans sansha sp. nov., isolated from marine sediment.</title>
        <authorList>
            <person name="Zhao Y."/>
            <person name="Yi K."/>
        </authorList>
    </citation>
    <scope>NUCLEOTIDE SEQUENCE [LARGE SCALE GENOMIC DNA]</scope>
    <source>
        <strain evidence="5 6">ZYX-F-186</strain>
    </source>
</reference>
<dbReference type="PANTHER" id="PTHR11808:SF15">
    <property type="entry name" value="CYSTATHIONINE GAMMA-LYASE"/>
    <property type="match status" value="1"/>
</dbReference>
<dbReference type="InterPro" id="IPR015424">
    <property type="entry name" value="PyrdxlP-dep_Trfase"/>
</dbReference>
<evidence type="ECO:0000256" key="3">
    <source>
        <dbReference type="ARBA" id="ARBA00022898"/>
    </source>
</evidence>
<comment type="cofactor">
    <cofactor evidence="1 4">
        <name>pyridoxal 5'-phosphate</name>
        <dbReference type="ChEBI" id="CHEBI:597326"/>
    </cofactor>
</comment>
<comment type="similarity">
    <text evidence="2 4">Belongs to the trans-sulfuration enzymes family.</text>
</comment>
<sequence length="381" mass="40903">MQAKEPQSLATTVAQWDGHRDHDYGSVVNPIYLTTTYDQSRQPADGARPFDYSRTSNPNRVDLEDILGRLEGGMACLYSSGMAAVHAAFQAVCTNASHVVLPHDAYSGTLRLVLEELARFGVTHSLIDMSDVALVEREVTNATTLIWVEHPTNPGLRSVDVRSIAGIKKGAVLAVDNTIATPVYQRPLELGADLVVHSTSKYLSGHSDVIGGCVVTSSSELNARLHVIQNSFGSVPSPVDCFLTGRGLKTLHLRMSAHTRSAAAVTAFLESVEGISDVNWPGFSGMVSFRCPSADALADALTLFRSATSLGGVESLVKVPWSMSGNMMGAAFKAYPADTVRLSCGIEDPDDLVRDLDRAFNLIGLTKRHRTAARPTPEAHS</sequence>